<feature type="transmembrane region" description="Helical" evidence="7">
    <location>
        <begin position="343"/>
        <end position="362"/>
    </location>
</feature>
<feature type="transmembrane region" description="Helical" evidence="7">
    <location>
        <begin position="120"/>
        <end position="145"/>
    </location>
</feature>
<feature type="transmembrane region" description="Helical" evidence="7">
    <location>
        <begin position="200"/>
        <end position="217"/>
    </location>
</feature>
<feature type="transmembrane region" description="Helical" evidence="7">
    <location>
        <begin position="38"/>
        <end position="62"/>
    </location>
</feature>
<reference evidence="8 9" key="1">
    <citation type="journal article" date="2023" name="Microbiol. Spectr.">
        <title>Symbiosis of Carpenter Bees with Uncharacterized Lactic Acid Bacteria Showing NAD Auxotrophy.</title>
        <authorList>
            <person name="Kawasaki S."/>
            <person name="Ozawa K."/>
            <person name="Mori T."/>
            <person name="Yamamoto A."/>
            <person name="Ito M."/>
            <person name="Ohkuma M."/>
            <person name="Sakamoto M."/>
            <person name="Matsutani M."/>
        </authorList>
    </citation>
    <scope>NUCLEOTIDE SEQUENCE [LARGE SCALE GENOMIC DNA]</scope>
    <source>
        <strain evidence="8 9">KimC2</strain>
    </source>
</reference>
<dbReference type="PANTHER" id="PTHR42770">
    <property type="entry name" value="AMINO ACID TRANSPORTER-RELATED"/>
    <property type="match status" value="1"/>
</dbReference>
<evidence type="ECO:0000256" key="3">
    <source>
        <dbReference type="ARBA" id="ARBA00022475"/>
    </source>
</evidence>
<evidence type="ECO:0000313" key="9">
    <source>
        <dbReference type="Proteomes" id="UP001321804"/>
    </source>
</evidence>
<dbReference type="Proteomes" id="UP001321804">
    <property type="component" value="Chromosome"/>
</dbReference>
<feature type="transmembrane region" description="Helical" evidence="7">
    <location>
        <begin position="413"/>
        <end position="434"/>
    </location>
</feature>
<evidence type="ECO:0000256" key="1">
    <source>
        <dbReference type="ARBA" id="ARBA00004651"/>
    </source>
</evidence>
<evidence type="ECO:0000256" key="4">
    <source>
        <dbReference type="ARBA" id="ARBA00022692"/>
    </source>
</evidence>
<dbReference type="InterPro" id="IPR002293">
    <property type="entry name" value="AA/rel_permease1"/>
</dbReference>
<keyword evidence="2" id="KW-0813">Transport</keyword>
<comment type="subcellular location">
    <subcellularLocation>
        <location evidence="1">Cell membrane</location>
        <topology evidence="1">Multi-pass membrane protein</topology>
    </subcellularLocation>
</comment>
<evidence type="ECO:0000256" key="6">
    <source>
        <dbReference type="ARBA" id="ARBA00023136"/>
    </source>
</evidence>
<dbReference type="Gene3D" id="1.20.1740.10">
    <property type="entry name" value="Amino acid/polyamine transporter I"/>
    <property type="match status" value="1"/>
</dbReference>
<dbReference type="InterPro" id="IPR050367">
    <property type="entry name" value="APC_superfamily"/>
</dbReference>
<dbReference type="EMBL" id="AP026801">
    <property type="protein sequence ID" value="BDR56571.1"/>
    <property type="molecule type" value="Genomic_DNA"/>
</dbReference>
<sequence>MSETHKQLRWYNVALIAFVAVWGLGNVVNNFAQQGLTVVTSWILIMLIYFVPYTLIVGQLGSTFKDANGGVASWIKETSTSRLAYYAAWTYWIVHIPYLAQKPQGILISLSWLFKGNGNFIHTVPSIVVSIICLVIFLVFLWVSAQGLTTLNRIGSIAGTAMFVMSILFIILAIAAPFMVGGHIETPNMDKLSTYLPNFNFQYFTTISMLVFAVGGAEKISPYVNKTKNASKEFPRGMLVLAGMVALCAILGSFAMGILFNSHHIPKDLIANGPYVAFAKLGNFFHVGSLFVILYAIANAMAQISALAFSIDAPLKILLDDTDRRFVPKKLTKTNKKGTLINGYYLTGLLVGILIIVPSIGIGNMNELYNWLINLNSVVMPMRYLWVFLAFIMLNKQLEKFHSDYMFVKNKNVGMFVGGWCFFFTAFACILGMIPKISYSADPKSWIFQLILNILTPIVFLLLGLIMPAIARHELKKEEN</sequence>
<keyword evidence="9" id="KW-1185">Reference proteome</keyword>
<feature type="transmembrane region" description="Helical" evidence="7">
    <location>
        <begin position="238"/>
        <end position="260"/>
    </location>
</feature>
<evidence type="ECO:0000256" key="2">
    <source>
        <dbReference type="ARBA" id="ARBA00022448"/>
    </source>
</evidence>
<keyword evidence="3" id="KW-1003">Cell membrane</keyword>
<evidence type="ECO:0000256" key="7">
    <source>
        <dbReference type="SAM" id="Phobius"/>
    </source>
</evidence>
<dbReference type="AlphaFoldDB" id="A0AAU9CVY7"/>
<gene>
    <name evidence="8" type="ORF">KIMC2_11330</name>
</gene>
<keyword evidence="5 7" id="KW-1133">Transmembrane helix</keyword>
<dbReference type="PANTHER" id="PTHR42770:SF15">
    <property type="entry name" value="GLUTAMATE_GAMMA-AMINOBUTYRATE ANTIPORTER-RELATED"/>
    <property type="match status" value="1"/>
</dbReference>
<dbReference type="GO" id="GO:0005886">
    <property type="term" value="C:plasma membrane"/>
    <property type="evidence" value="ECO:0007669"/>
    <property type="project" value="UniProtKB-SubCell"/>
</dbReference>
<name>A0AAU9CVY7_9LACO</name>
<feature type="transmembrane region" description="Helical" evidence="7">
    <location>
        <begin position="12"/>
        <end position="32"/>
    </location>
</feature>
<dbReference type="RefSeq" id="WP_317694838.1">
    <property type="nucleotide sequence ID" value="NZ_AP026801.1"/>
</dbReference>
<evidence type="ECO:0000313" key="8">
    <source>
        <dbReference type="EMBL" id="BDR56571.1"/>
    </source>
</evidence>
<organism evidence="8 9">
    <name type="scientific">Xylocopilactobacillus apis</name>
    <dbReference type="NCBI Taxonomy" id="2932183"/>
    <lineage>
        <taxon>Bacteria</taxon>
        <taxon>Bacillati</taxon>
        <taxon>Bacillota</taxon>
        <taxon>Bacilli</taxon>
        <taxon>Lactobacillales</taxon>
        <taxon>Lactobacillaceae</taxon>
        <taxon>Xylocopilactobacillus</taxon>
    </lineage>
</organism>
<dbReference type="PIRSF" id="PIRSF006060">
    <property type="entry name" value="AA_transporter"/>
    <property type="match status" value="1"/>
</dbReference>
<keyword evidence="6 7" id="KW-0472">Membrane</keyword>
<evidence type="ECO:0000256" key="5">
    <source>
        <dbReference type="ARBA" id="ARBA00022989"/>
    </source>
</evidence>
<dbReference type="KEGG" id="xak:KIMC2_11330"/>
<feature type="transmembrane region" description="Helical" evidence="7">
    <location>
        <begin position="284"/>
        <end position="309"/>
    </location>
</feature>
<keyword evidence="4 7" id="KW-0812">Transmembrane</keyword>
<feature type="transmembrane region" description="Helical" evidence="7">
    <location>
        <begin position="446"/>
        <end position="471"/>
    </location>
</feature>
<feature type="transmembrane region" description="Helical" evidence="7">
    <location>
        <begin position="368"/>
        <end position="392"/>
    </location>
</feature>
<accession>A0AAU9CVY7</accession>
<proteinExistence type="predicted"/>
<dbReference type="Pfam" id="PF13520">
    <property type="entry name" value="AA_permease_2"/>
    <property type="match status" value="1"/>
</dbReference>
<dbReference type="GO" id="GO:0022857">
    <property type="term" value="F:transmembrane transporter activity"/>
    <property type="evidence" value="ECO:0007669"/>
    <property type="project" value="InterPro"/>
</dbReference>
<feature type="transmembrane region" description="Helical" evidence="7">
    <location>
        <begin position="157"/>
        <end position="180"/>
    </location>
</feature>
<protein>
    <submittedName>
        <fullName evidence="8">Amino acid transporter</fullName>
    </submittedName>
</protein>